<dbReference type="Pfam" id="PF01757">
    <property type="entry name" value="Acyl_transf_3"/>
    <property type="match status" value="2"/>
</dbReference>
<gene>
    <name evidence="4" type="ORF">PV327_004265</name>
</gene>
<evidence type="ECO:0000313" key="4">
    <source>
        <dbReference type="EMBL" id="KAK0166780.1"/>
    </source>
</evidence>
<name>A0AA39KMC2_MICHY</name>
<evidence type="ECO:0000313" key="5">
    <source>
        <dbReference type="Proteomes" id="UP001168972"/>
    </source>
</evidence>
<feature type="transmembrane region" description="Helical" evidence="1">
    <location>
        <begin position="1146"/>
        <end position="1164"/>
    </location>
</feature>
<sequence length="1195" mass="137323">MGSSLQVFDASTKYPEGIITGNTRHYGNFDECYQIGTTIENFSSEQKDDLIGGKYCLVKVDYYKLNSSNDRVEPYTLEFDPNASVWEAIKEKGDFRRVRRYLLELALCVPDACSEEDIKNALDEPLKKIGLDNGLVIKTGVKGKCQARKDSLGLSTWAKIYCYVVLGLFLLVGLSTWYDITLHNRNFKSITEITHGHPGLDSIHLLRFIFMCLSIFGHRMVQYYANPMINSEYMEYTYTLPSLILLYNGPIIVESFFTFGGILLAYYMLAELDRRKKINIIAAILIRYLRLTPSYLVIIIFIALILPHLGSGPYWNYKIGLDTSSCADNWWTNLLYINNYVNTDKLCMFQSWYITVDYHLYIVALFVIYFFWKMPRSMGYPFLIAIIISGCAIPFCITYFYNVQPMYRGLPYMHELREDPYFTEHYIKTHERFASYFVGVLGGAVIYDHSLSPWSIPKPWTHLPFILGAIMMGVKSQSMGLKFYNPNIKSTPLENALYASLSRPVFAMAVVFIVVLISVSDRSEFHHKFFKPRWAQPLAKLTYGVYLIHNINQSYDIGVARNAKTFSLHNVIWDLVPDVIFSFLLSLILSLVVEGPFRRIEKRLITKRPHKQNDSEKCEEVRNNIINSAFEDDFGSIKKYVELKTKPWYLRVPLLPILFATSPTLPEALDEPLKKFGLEEGLIIKTGVNGRCQSQNTLPKFSTSAKIYCCIILGLFLLVGGGTLYDMILNDANDEDNKSLLVDILLCFSAHRNYKSITNITVGHPGLDAIHLFRVIFICCTILGHRVMQYYTNSIINTEYLEHSHTSSAFIILHNGPIIIEIFFTFGGVLLSYYMLIHLDKTKKLNFFTAILIRYLRFTPSYAVVIFFIILILPHLSAGPDWDYKIGLDTSSCADNWWTNLLYINNYVNTDKLCMFQSWYVSVDFHLYIMALFVIYLFWKMPRKIGYPFLIAIIIAGCAIPFYITYVYNVQPLFMLTPKVRDVKEDIYLQEHYIKTHERIASYFIGVLGGAIIYDHSLSPWTIKRRWVPTFIIISSILVGFKIQNIGLKFHDPNINPSLFEKALYASLNRPIIALAIIAIGIVLCVSDQSGFYQKLFTPRWAQPIARLTYGVYLLHGICQAFDIGVTRSARLMSVHDGFSNTVVDIIISFLLSLILSLVVEGPFRRIEKEIITKRSGKQKLHTEEKDPQLIKKSD</sequence>
<feature type="transmembrane region" description="Helical" evidence="1">
    <location>
        <begin position="919"/>
        <end position="939"/>
    </location>
</feature>
<evidence type="ECO:0000259" key="2">
    <source>
        <dbReference type="Pfam" id="PF01757"/>
    </source>
</evidence>
<reference evidence="4" key="2">
    <citation type="submission" date="2023-03" db="EMBL/GenBank/DDBJ databases">
        <authorList>
            <person name="Inwood S.N."/>
            <person name="Skelly J.G."/>
            <person name="Guhlin J."/>
            <person name="Harrop T.W.R."/>
            <person name="Goldson S.G."/>
            <person name="Dearden P.K."/>
        </authorList>
    </citation>
    <scope>NUCLEOTIDE SEQUENCE</scope>
    <source>
        <strain evidence="4">Lincoln</strain>
        <tissue evidence="4">Whole body</tissue>
    </source>
</reference>
<feature type="domain" description="Acyltransferase 3" evidence="2">
    <location>
        <begin position="201"/>
        <end position="593"/>
    </location>
</feature>
<feature type="transmembrane region" description="Helical" evidence="1">
    <location>
        <begin position="245"/>
        <end position="267"/>
    </location>
</feature>
<evidence type="ECO:0008006" key="6">
    <source>
        <dbReference type="Google" id="ProtNLM"/>
    </source>
</evidence>
<proteinExistence type="predicted"/>
<keyword evidence="1" id="KW-1133">Transmembrane helix</keyword>
<feature type="transmembrane region" description="Helical" evidence="1">
    <location>
        <begin position="352"/>
        <end position="372"/>
    </location>
</feature>
<feature type="domain" description="Nose resistant-to-fluoxetine protein N-terminal" evidence="3">
    <location>
        <begin position="4"/>
        <end position="121"/>
    </location>
</feature>
<dbReference type="InterPro" id="IPR052728">
    <property type="entry name" value="O2_lipid_transport_reg"/>
</dbReference>
<keyword evidence="5" id="KW-1185">Reference proteome</keyword>
<feature type="transmembrane region" description="Helical" evidence="1">
    <location>
        <begin position="288"/>
        <end position="309"/>
    </location>
</feature>
<feature type="transmembrane region" description="Helical" evidence="1">
    <location>
        <begin position="157"/>
        <end position="178"/>
    </location>
</feature>
<dbReference type="InterPro" id="IPR006621">
    <property type="entry name" value="Nose-resist-to-fluoxetine_N"/>
</dbReference>
<feature type="transmembrane region" description="Helical" evidence="1">
    <location>
        <begin position="946"/>
        <end position="968"/>
    </location>
</feature>
<evidence type="ECO:0000256" key="1">
    <source>
        <dbReference type="SAM" id="Phobius"/>
    </source>
</evidence>
<feature type="transmembrane region" description="Helical" evidence="1">
    <location>
        <begin position="705"/>
        <end position="725"/>
    </location>
</feature>
<dbReference type="PANTHER" id="PTHR11161:SF71">
    <property type="entry name" value="NOSE RESISTANT-TO-FLUOXETINE PROTEIN N-TERMINAL DOMAIN-CONTAINING PROTEIN"/>
    <property type="match status" value="1"/>
</dbReference>
<dbReference type="AlphaFoldDB" id="A0AA39KMC2"/>
<feature type="transmembrane region" description="Helical" evidence="1">
    <location>
        <begin position="379"/>
        <end position="401"/>
    </location>
</feature>
<dbReference type="Proteomes" id="UP001168972">
    <property type="component" value="Unassembled WGS sequence"/>
</dbReference>
<reference evidence="4" key="1">
    <citation type="journal article" date="2023" name="bioRxiv">
        <title>Scaffold-level genome assemblies of two parasitoid biocontrol wasps reveal the parthenogenesis mechanism and an associated novel virus.</title>
        <authorList>
            <person name="Inwood S."/>
            <person name="Skelly J."/>
            <person name="Guhlin J."/>
            <person name="Harrop T."/>
            <person name="Goldson S."/>
            <person name="Dearden P."/>
        </authorList>
    </citation>
    <scope>NUCLEOTIDE SEQUENCE</scope>
    <source>
        <strain evidence="4">Lincoln</strain>
        <tissue evidence="4">Whole body</tissue>
    </source>
</reference>
<protein>
    <recommendedName>
        <fullName evidence="6">Nose resistant-to-fluoxetine protein N-terminal domain-containing protein</fullName>
    </recommendedName>
</protein>
<feature type="transmembrane region" description="Helical" evidence="1">
    <location>
        <begin position="1030"/>
        <end position="1048"/>
    </location>
</feature>
<comment type="caution">
    <text evidence="4">The sequence shown here is derived from an EMBL/GenBank/DDBJ whole genome shotgun (WGS) entry which is preliminary data.</text>
</comment>
<dbReference type="Pfam" id="PF20146">
    <property type="entry name" value="NRF"/>
    <property type="match status" value="1"/>
</dbReference>
<dbReference type="PANTHER" id="PTHR11161">
    <property type="entry name" value="O-ACYLTRANSFERASE"/>
    <property type="match status" value="1"/>
</dbReference>
<feature type="transmembrane region" description="Helical" evidence="1">
    <location>
        <begin position="575"/>
        <end position="593"/>
    </location>
</feature>
<feature type="transmembrane region" description="Helical" evidence="1">
    <location>
        <begin position="1000"/>
        <end position="1018"/>
    </location>
</feature>
<accession>A0AA39KMC2</accession>
<feature type="transmembrane region" description="Helical" evidence="1">
    <location>
        <begin position="1108"/>
        <end position="1126"/>
    </location>
</feature>
<keyword evidence="1" id="KW-0812">Transmembrane</keyword>
<feature type="transmembrane region" description="Helical" evidence="1">
    <location>
        <begin position="1068"/>
        <end position="1087"/>
    </location>
</feature>
<feature type="transmembrane region" description="Helical" evidence="1">
    <location>
        <begin position="496"/>
        <end position="517"/>
    </location>
</feature>
<organism evidence="4 5">
    <name type="scientific">Microctonus hyperodae</name>
    <name type="common">Parasitoid wasp</name>
    <dbReference type="NCBI Taxonomy" id="165561"/>
    <lineage>
        <taxon>Eukaryota</taxon>
        <taxon>Metazoa</taxon>
        <taxon>Ecdysozoa</taxon>
        <taxon>Arthropoda</taxon>
        <taxon>Hexapoda</taxon>
        <taxon>Insecta</taxon>
        <taxon>Pterygota</taxon>
        <taxon>Neoptera</taxon>
        <taxon>Endopterygota</taxon>
        <taxon>Hymenoptera</taxon>
        <taxon>Apocrita</taxon>
        <taxon>Ichneumonoidea</taxon>
        <taxon>Braconidae</taxon>
        <taxon>Euphorinae</taxon>
        <taxon>Microctonus</taxon>
    </lineage>
</organism>
<feature type="transmembrane region" description="Helical" evidence="1">
    <location>
        <begin position="855"/>
        <end position="876"/>
    </location>
</feature>
<feature type="transmembrane region" description="Helical" evidence="1">
    <location>
        <begin position="463"/>
        <end position="484"/>
    </location>
</feature>
<keyword evidence="1" id="KW-0472">Membrane</keyword>
<feature type="transmembrane region" description="Helical" evidence="1">
    <location>
        <begin position="811"/>
        <end position="834"/>
    </location>
</feature>
<evidence type="ECO:0000259" key="3">
    <source>
        <dbReference type="Pfam" id="PF20146"/>
    </source>
</evidence>
<dbReference type="EMBL" id="JAQQBR010001832">
    <property type="protein sequence ID" value="KAK0166780.1"/>
    <property type="molecule type" value="Genomic_DNA"/>
</dbReference>
<feature type="transmembrane region" description="Helical" evidence="1">
    <location>
        <begin position="205"/>
        <end position="225"/>
    </location>
</feature>
<dbReference type="InterPro" id="IPR002656">
    <property type="entry name" value="Acyl_transf_3_dom"/>
</dbReference>
<dbReference type="GO" id="GO:0016747">
    <property type="term" value="F:acyltransferase activity, transferring groups other than amino-acyl groups"/>
    <property type="evidence" value="ECO:0007669"/>
    <property type="project" value="InterPro"/>
</dbReference>
<feature type="domain" description="Acyltransferase 3" evidence="2">
    <location>
        <begin position="769"/>
        <end position="1160"/>
    </location>
</feature>